<sequence>MGSHPAEILMPILCQQHVKDLLRYKSTCKLWYSLMDDPDFIKMHFHHHSVLETTSCVIVTRNNSDIRMSGDNHFFWVDDIHAPKQAVRLTNPLIGETLVLGSCNGLLALHSKRDLALWNPCTGRFRKLPTIPRELNIVHCDIKVYSTKSNTCRVFGVVV</sequence>
<dbReference type="InterPro" id="IPR001810">
    <property type="entry name" value="F-box_dom"/>
</dbReference>
<dbReference type="SUPFAM" id="SSF81383">
    <property type="entry name" value="F-box domain"/>
    <property type="match status" value="1"/>
</dbReference>
<accession>A0AA88DKH1</accession>
<dbReference type="PANTHER" id="PTHR31672">
    <property type="entry name" value="BNACNNG10540D PROTEIN"/>
    <property type="match status" value="1"/>
</dbReference>
<evidence type="ECO:0000259" key="1">
    <source>
        <dbReference type="PROSITE" id="PS50181"/>
    </source>
</evidence>
<proteinExistence type="predicted"/>
<dbReference type="InterPro" id="IPR050796">
    <property type="entry name" value="SCF_F-box_component"/>
</dbReference>
<gene>
    <name evidence="2" type="ORF">TIFTF001_024991</name>
</gene>
<dbReference type="Gene3D" id="1.20.1280.50">
    <property type="match status" value="1"/>
</dbReference>
<dbReference type="Proteomes" id="UP001187192">
    <property type="component" value="Unassembled WGS sequence"/>
</dbReference>
<protein>
    <recommendedName>
        <fullName evidence="1">F-box domain-containing protein</fullName>
    </recommendedName>
</protein>
<dbReference type="PANTHER" id="PTHR31672:SF13">
    <property type="entry name" value="F-BOX PROTEIN CPR30-LIKE"/>
    <property type="match status" value="1"/>
</dbReference>
<dbReference type="AlphaFoldDB" id="A0AA88DKH1"/>
<organism evidence="2 3">
    <name type="scientific">Ficus carica</name>
    <name type="common">Common fig</name>
    <dbReference type="NCBI Taxonomy" id="3494"/>
    <lineage>
        <taxon>Eukaryota</taxon>
        <taxon>Viridiplantae</taxon>
        <taxon>Streptophyta</taxon>
        <taxon>Embryophyta</taxon>
        <taxon>Tracheophyta</taxon>
        <taxon>Spermatophyta</taxon>
        <taxon>Magnoliopsida</taxon>
        <taxon>eudicotyledons</taxon>
        <taxon>Gunneridae</taxon>
        <taxon>Pentapetalae</taxon>
        <taxon>rosids</taxon>
        <taxon>fabids</taxon>
        <taxon>Rosales</taxon>
        <taxon>Moraceae</taxon>
        <taxon>Ficeae</taxon>
        <taxon>Ficus</taxon>
    </lineage>
</organism>
<dbReference type="Pfam" id="PF00646">
    <property type="entry name" value="F-box"/>
    <property type="match status" value="1"/>
</dbReference>
<evidence type="ECO:0000313" key="2">
    <source>
        <dbReference type="EMBL" id="GMN55884.1"/>
    </source>
</evidence>
<name>A0AA88DKH1_FICCA</name>
<reference evidence="2" key="1">
    <citation type="submission" date="2023-07" db="EMBL/GenBank/DDBJ databases">
        <title>draft genome sequence of fig (Ficus carica).</title>
        <authorList>
            <person name="Takahashi T."/>
            <person name="Nishimura K."/>
        </authorList>
    </citation>
    <scope>NUCLEOTIDE SEQUENCE</scope>
</reference>
<keyword evidence="3" id="KW-1185">Reference proteome</keyword>
<evidence type="ECO:0000313" key="3">
    <source>
        <dbReference type="Proteomes" id="UP001187192"/>
    </source>
</evidence>
<dbReference type="InterPro" id="IPR036047">
    <property type="entry name" value="F-box-like_dom_sf"/>
</dbReference>
<comment type="caution">
    <text evidence="2">The sequence shown here is derived from an EMBL/GenBank/DDBJ whole genome shotgun (WGS) entry which is preliminary data.</text>
</comment>
<dbReference type="EMBL" id="BTGU01000060">
    <property type="protein sequence ID" value="GMN55884.1"/>
    <property type="molecule type" value="Genomic_DNA"/>
</dbReference>
<dbReference type="PROSITE" id="PS50181">
    <property type="entry name" value="FBOX"/>
    <property type="match status" value="1"/>
</dbReference>
<feature type="domain" description="F-box" evidence="1">
    <location>
        <begin position="1"/>
        <end position="44"/>
    </location>
</feature>